<dbReference type="AlphaFoldDB" id="A0A5A5T5T2"/>
<evidence type="ECO:0000256" key="1">
    <source>
        <dbReference type="SAM" id="Coils"/>
    </source>
</evidence>
<gene>
    <name evidence="2" type="ORF">KDI_03540</name>
</gene>
<dbReference type="Proteomes" id="UP000322530">
    <property type="component" value="Unassembled WGS sequence"/>
</dbReference>
<sequence>MAIKEFGNTASEVVHVTPEQALLEQQKEIMAYGLQTITEKIEKKKSPFLERHAWGWRYEQLATHLKGEIRTIKGEIRDNRQLKETVYDDIQKIKDLISRPDVPRDDKATARALETYYQNVNTEKITRAEVDTRRVAFLEVYDRCIMTPDKIAALRNDPINGQLTPAQRTLANTLHTRYTTDGRLDHINHNQLETLHQQYVEHPRWLTDLRQLDALPTTQHQQLDRITNNFENNQQLDMADRARLQELTNNYSGTIAKLHELSQNPAIIEGDRQRFKNTLERKEYLQFDQNDRDSLDLYYDHEITQRNMLQELSEIGHLPADNRQEVEALRDAYIADEANRLGDINDPQRMQLQNLYDHFAIPKKQLEALESKQHRLLITDSLALEACKAEFELNGNIAELDELHERNVLILDQLETLHKIIPQKSPQAGEVSTLSKTFWNTSDLSPAERTRLQEIYDNHITIPEQLEALNKLSSMTYADTQKLTHFEQLQQLTIQEHTEFTALHQKYVAEQRPNVPLAEQAAIERMNILQKLALQIKGAETTLGAKENDLREKQNKLVHGSPWVARKFYEWRTRDVRSTLESELATIVNGERRNQTLPEAIKIVLLQLTSDTNKNKLKEIATAEAKVIEHMTNAQKNLEIIRQQKQQRDDAQIALTSAIRAEVPEAHEDLMRRVETIKQIETNINYARKGYFRELNDPMLIHDFQNYQKALYKNIYGPAKNAILTMYKINGLINIMGATEAYLATLGQVADARNSLLSKMVHLTGRGIENIPAGFSGGVGANIVKGVFTPYTTPTR</sequence>
<dbReference type="EMBL" id="BIXY01000003">
    <property type="protein sequence ID" value="GCF06790.1"/>
    <property type="molecule type" value="Genomic_DNA"/>
</dbReference>
<keyword evidence="3" id="KW-1185">Reference proteome</keyword>
<feature type="coiled-coil region" evidence="1">
    <location>
        <begin position="529"/>
        <end position="556"/>
    </location>
</feature>
<dbReference type="RefSeq" id="WP_149399729.1">
    <property type="nucleotide sequence ID" value="NZ_BIXY01000003.1"/>
</dbReference>
<protein>
    <submittedName>
        <fullName evidence="2">Uncharacterized protein</fullName>
    </submittedName>
</protein>
<evidence type="ECO:0000313" key="2">
    <source>
        <dbReference type="EMBL" id="GCF06790.1"/>
    </source>
</evidence>
<proteinExistence type="predicted"/>
<accession>A0A5A5T5T2</accession>
<comment type="caution">
    <text evidence="2">The sequence shown here is derived from an EMBL/GenBank/DDBJ whole genome shotgun (WGS) entry which is preliminary data.</text>
</comment>
<keyword evidence="1" id="KW-0175">Coiled coil</keyword>
<name>A0A5A5T5T2_9CHLR</name>
<evidence type="ECO:0000313" key="3">
    <source>
        <dbReference type="Proteomes" id="UP000322530"/>
    </source>
</evidence>
<reference evidence="2 3" key="1">
    <citation type="submission" date="2019-01" db="EMBL/GenBank/DDBJ databases">
        <title>Draft genome sequence of Dictyobacter sp. Uno17.</title>
        <authorList>
            <person name="Wang C.M."/>
            <person name="Zheng Y."/>
            <person name="Sakai Y."/>
            <person name="Abe K."/>
            <person name="Yokota A."/>
            <person name="Yabe S."/>
        </authorList>
    </citation>
    <scope>NUCLEOTIDE SEQUENCE [LARGE SCALE GENOMIC DNA]</scope>
    <source>
        <strain evidence="2 3">Uno17</strain>
    </source>
</reference>
<organism evidence="2 3">
    <name type="scientific">Dictyobacter arantiisoli</name>
    <dbReference type="NCBI Taxonomy" id="2014874"/>
    <lineage>
        <taxon>Bacteria</taxon>
        <taxon>Bacillati</taxon>
        <taxon>Chloroflexota</taxon>
        <taxon>Ktedonobacteria</taxon>
        <taxon>Ktedonobacterales</taxon>
        <taxon>Dictyobacteraceae</taxon>
        <taxon>Dictyobacter</taxon>
    </lineage>
</organism>